<name>A0A1E3SEB4_MYCIE</name>
<gene>
    <name evidence="1" type="ORF">BST27_06295</name>
</gene>
<dbReference type="STRING" id="28445.BHQ20_13090"/>
<protein>
    <submittedName>
        <fullName evidence="1">Uncharacterized protein</fullName>
    </submittedName>
</protein>
<proteinExistence type="predicted"/>
<reference evidence="1 2" key="1">
    <citation type="submission" date="2017-02" db="EMBL/GenBank/DDBJ databases">
        <title>The new phylogeny of genus Mycobacterium.</title>
        <authorList>
            <person name="Tortoli E."/>
            <person name="Trovato A."/>
            <person name="Cirillo D.M."/>
        </authorList>
    </citation>
    <scope>NUCLEOTIDE SEQUENCE [LARGE SCALE GENOMIC DNA]</scope>
    <source>
        <strain evidence="1 2">DSM 44049</strain>
    </source>
</reference>
<dbReference type="AlphaFoldDB" id="A0A1E3SEB4"/>
<dbReference type="RefSeq" id="WP_069419561.1">
    <property type="nucleotide sequence ID" value="NZ_CBCRZH010000011.1"/>
</dbReference>
<dbReference type="Proteomes" id="UP000192739">
    <property type="component" value="Unassembled WGS sequence"/>
</dbReference>
<accession>A0A1E3SEB4</accession>
<sequence>MSENPAASDGRLDLIARIAGLQLIPANVHHLESLKKLSAFATTLPDTVTVDSGTFAEFAQRFEQDTGEAFAHDGRFEYFVTAEVPFFSSSYLTLQGYDPTSGTDVGHLLLAVFGAHDFDFPAEYQRNIRTLTHVLLTPADHLARRFGYRRQQLAPPKTAEVIVPGDQHWVSLSDALQFNFTSAFADTPAGAVAYVQRELFTPIDVLHTVDPVVVPNLLLRQPFVITPAGQVVIAAPRDLTTTLRHKIIAEASRHGCLDSLQAAIRAIATKLSRRLTLPLFDPPGATVDELDAHTIRLRGAIDSDKRLVVNIRVPPLETSNDDVFPGPMIGAFPLNTEDATAGERTLTLDIVWPMGRDLMLMSGDEERHLVGSFDEFELILFTPGTDQLTLWYFAEAWDRLGESTRLLHPGISAVYGLYSGRHDSFYIDDDSPPPHLLVVESDYSEELRRSFATRIGRAQVHIANRIYESHLKHGPATTVREVLAPPRHIFSAELDDVVIWAEIISDTEGDAYGLHSFPEAICYWAEALNQYDPTVFEAYDRDIHVLIKYIGEVDETDQPWIFEGDPVHNKDFVFELRAPQRPPAGTPPNHLDRELLAELARAFLSDRLAGHGLTQATESIVEALAPPGERRMVHIVQSHVDLIAWPGKLPSARRVQPAVLARLLDELGSELREHRGRGVGEITEADRRAVLNKEVVPFFGDRLESRIKGFNAMDLLRSLILQNEALIHEEYIERTRYASRLACFGHGPDEAERLAKHLTATNTASVCSRFLIEYAAALHPQGADGMTDEAYDSILALASEVVNKGFISDALHAGISHAELSILPSGRLGISRDTDRYTQALQGLMSATAQSTIDEAVAAATQREEGDASQKEAFAVAEQLATREFGFNFTDLTLFTSELVNLSHEENQDDVGILSVPQIQERMAAKFNWELDFVNSMLSQLCLREVEKFWNLGAEVLPWRFNRSRSYLRKPLICWNVRGTETVIFGHRNTIRTSFELHGQYLSGRLQARTKEMKEALSRAREEKGENFERRIESTLTGVCDPILRRVHKFGELDLHHVQGVDLGDIDVLAFDPSSQSLYIIEAKSLIVARTPRELQNEVSNIHVGEHSAIERLRGRYEWVLQNHQDVLKTLDLTAADVTVVPLVVIDADLVSARFESPFDIVTLDNLLTYMRGDQV</sequence>
<dbReference type="EMBL" id="MVHT01000011">
    <property type="protein sequence ID" value="ORB09339.1"/>
    <property type="molecule type" value="Genomic_DNA"/>
</dbReference>
<dbReference type="OrthoDB" id="51260at2"/>
<organism evidence="1 2">
    <name type="scientific">Mycobacterium intermedium</name>
    <dbReference type="NCBI Taxonomy" id="28445"/>
    <lineage>
        <taxon>Bacteria</taxon>
        <taxon>Bacillati</taxon>
        <taxon>Actinomycetota</taxon>
        <taxon>Actinomycetes</taxon>
        <taxon>Mycobacteriales</taxon>
        <taxon>Mycobacteriaceae</taxon>
        <taxon>Mycobacterium</taxon>
        <taxon>Mycobacterium simiae complex</taxon>
    </lineage>
</organism>
<keyword evidence="2" id="KW-1185">Reference proteome</keyword>
<evidence type="ECO:0000313" key="1">
    <source>
        <dbReference type="EMBL" id="ORB09339.1"/>
    </source>
</evidence>
<evidence type="ECO:0000313" key="2">
    <source>
        <dbReference type="Proteomes" id="UP000192739"/>
    </source>
</evidence>
<comment type="caution">
    <text evidence="1">The sequence shown here is derived from an EMBL/GenBank/DDBJ whole genome shotgun (WGS) entry which is preliminary data.</text>
</comment>